<keyword evidence="2" id="KW-1185">Reference proteome</keyword>
<evidence type="ECO:0000313" key="2">
    <source>
        <dbReference type="Proteomes" id="UP000005408"/>
    </source>
</evidence>
<accession>A0A8W8MIR7</accession>
<reference evidence="1" key="1">
    <citation type="submission" date="2022-08" db="UniProtKB">
        <authorList>
            <consortium name="EnsemblMetazoa"/>
        </authorList>
    </citation>
    <scope>IDENTIFICATION</scope>
    <source>
        <strain evidence="1">05x7-T-G4-1.051#20</strain>
    </source>
</reference>
<protein>
    <submittedName>
        <fullName evidence="1">Uncharacterized protein</fullName>
    </submittedName>
</protein>
<dbReference type="Proteomes" id="UP000005408">
    <property type="component" value="Unassembled WGS sequence"/>
</dbReference>
<organism evidence="1 2">
    <name type="scientific">Magallana gigas</name>
    <name type="common">Pacific oyster</name>
    <name type="synonym">Crassostrea gigas</name>
    <dbReference type="NCBI Taxonomy" id="29159"/>
    <lineage>
        <taxon>Eukaryota</taxon>
        <taxon>Metazoa</taxon>
        <taxon>Spiralia</taxon>
        <taxon>Lophotrochozoa</taxon>
        <taxon>Mollusca</taxon>
        <taxon>Bivalvia</taxon>
        <taxon>Autobranchia</taxon>
        <taxon>Pteriomorphia</taxon>
        <taxon>Ostreida</taxon>
        <taxon>Ostreoidea</taxon>
        <taxon>Ostreidae</taxon>
        <taxon>Magallana</taxon>
    </lineage>
</organism>
<proteinExistence type="predicted"/>
<dbReference type="AlphaFoldDB" id="A0A8W8MIR7"/>
<sequence length="112" mass="12466">MELKNVLNPDIIVKQEAPSERSAAISQSSSVLLAQKLAQAEAARVKLKQTTDLLPAILKQLSDNYNISVTPKRKDDTQKHRRASNSCKLAVREVYKALARTDQSFGFELGRD</sequence>
<dbReference type="EnsemblMetazoa" id="G34507.1">
    <property type="protein sequence ID" value="G34507.1:cds"/>
    <property type="gene ID" value="G34507"/>
</dbReference>
<name>A0A8W8MIR7_MAGGI</name>
<evidence type="ECO:0000313" key="1">
    <source>
        <dbReference type="EnsemblMetazoa" id="G34507.1:cds"/>
    </source>
</evidence>